<sequence>MLWLYILVCQHMTINLLMAVDSGMSEVYSIEVEYEDHIDNMAKAAWLDFRMRGVGCCFLTCYAIG</sequence>
<reference evidence="2" key="1">
    <citation type="submission" date="2019-03" db="EMBL/GenBank/DDBJ databases">
        <title>WGS assembly of Setaria viridis.</title>
        <authorList>
            <person name="Huang P."/>
            <person name="Jenkins J."/>
            <person name="Grimwood J."/>
            <person name="Barry K."/>
            <person name="Healey A."/>
            <person name="Mamidi S."/>
            <person name="Sreedasyam A."/>
            <person name="Shu S."/>
            <person name="Feldman M."/>
            <person name="Wu J."/>
            <person name="Yu Y."/>
            <person name="Chen C."/>
            <person name="Johnson J."/>
            <person name="Rokhsar D."/>
            <person name="Baxter I."/>
            <person name="Schmutz J."/>
            <person name="Brutnell T."/>
            <person name="Kellogg E."/>
        </authorList>
    </citation>
    <scope>NUCLEOTIDE SEQUENCE [LARGE SCALE GENOMIC DNA]</scope>
</reference>
<accession>A0A4V6DCI9</accession>
<proteinExistence type="predicted"/>
<dbReference type="EMBL" id="CM016552">
    <property type="protein sequence ID" value="TKW37556.1"/>
    <property type="molecule type" value="Genomic_DNA"/>
</dbReference>
<feature type="signal peptide" evidence="1">
    <location>
        <begin position="1"/>
        <end position="19"/>
    </location>
</feature>
<evidence type="ECO:0000256" key="1">
    <source>
        <dbReference type="SAM" id="SignalP"/>
    </source>
</evidence>
<dbReference type="Gramene" id="TKW37556">
    <property type="protein sequence ID" value="TKW37556"/>
    <property type="gene ID" value="SEVIR_1G055450v2"/>
</dbReference>
<protein>
    <submittedName>
        <fullName evidence="2">Uncharacterized protein</fullName>
    </submittedName>
</protein>
<organism evidence="2 3">
    <name type="scientific">Setaria viridis</name>
    <name type="common">Green bristlegrass</name>
    <name type="synonym">Setaria italica subsp. viridis</name>
    <dbReference type="NCBI Taxonomy" id="4556"/>
    <lineage>
        <taxon>Eukaryota</taxon>
        <taxon>Viridiplantae</taxon>
        <taxon>Streptophyta</taxon>
        <taxon>Embryophyta</taxon>
        <taxon>Tracheophyta</taxon>
        <taxon>Spermatophyta</taxon>
        <taxon>Magnoliopsida</taxon>
        <taxon>Liliopsida</taxon>
        <taxon>Poales</taxon>
        <taxon>Poaceae</taxon>
        <taxon>PACMAD clade</taxon>
        <taxon>Panicoideae</taxon>
        <taxon>Panicodae</taxon>
        <taxon>Paniceae</taxon>
        <taxon>Cenchrinae</taxon>
        <taxon>Setaria</taxon>
    </lineage>
</organism>
<name>A0A4V6DCI9_SETVI</name>
<evidence type="ECO:0000313" key="3">
    <source>
        <dbReference type="Proteomes" id="UP000298652"/>
    </source>
</evidence>
<dbReference type="Proteomes" id="UP000298652">
    <property type="component" value="Chromosome 1"/>
</dbReference>
<evidence type="ECO:0000313" key="2">
    <source>
        <dbReference type="EMBL" id="TKW37556.1"/>
    </source>
</evidence>
<keyword evidence="3" id="KW-1185">Reference proteome</keyword>
<keyword evidence="1" id="KW-0732">Signal</keyword>
<dbReference type="AlphaFoldDB" id="A0A4V6DCI9"/>
<feature type="chain" id="PRO_5020879871" evidence="1">
    <location>
        <begin position="20"/>
        <end position="65"/>
    </location>
</feature>
<gene>
    <name evidence="2" type="ORF">SEVIR_1G055450v2</name>
</gene>